<evidence type="ECO:0000313" key="3">
    <source>
        <dbReference type="Proteomes" id="UP001150266"/>
    </source>
</evidence>
<dbReference type="Proteomes" id="UP001150266">
    <property type="component" value="Unassembled WGS sequence"/>
</dbReference>
<gene>
    <name evidence="2" type="ORF">J3R30DRAFT_3439050</name>
</gene>
<sequence length="273" mass="29949">MSSTIPPAYYSTPMPAHHHFNLRMILRSANERYHVIAESFRQNVHLSHHARRRAHARGLKIDTAQAARCPQKLVSVLPLHEIDTSVSPTLNRAASEDLLPVIPAPLAPAAQRPVIARITIPAASASRPVVEPVSRSETGPGKIFVPVAIRGQPNPWLGPTSRFSITPNNELFQVHKPVILDVPLDMTEVDDDASSGSSEASSSGPSTPHDFSSLVIRFKRKSLEIEGDSASTVEKRPKYGRKEWTQLDSGRNIEKTSYTLNVSKRSGISRVLA</sequence>
<protein>
    <submittedName>
        <fullName evidence="2">Uncharacterized protein</fullName>
    </submittedName>
</protein>
<evidence type="ECO:0000313" key="2">
    <source>
        <dbReference type="EMBL" id="KAJ4485373.1"/>
    </source>
</evidence>
<accession>A0A9W9DUZ9</accession>
<feature type="region of interest" description="Disordered" evidence="1">
    <location>
        <begin position="188"/>
        <end position="211"/>
    </location>
</feature>
<evidence type="ECO:0000256" key="1">
    <source>
        <dbReference type="SAM" id="MobiDB-lite"/>
    </source>
</evidence>
<comment type="caution">
    <text evidence="2">The sequence shown here is derived from an EMBL/GenBank/DDBJ whole genome shotgun (WGS) entry which is preliminary data.</text>
</comment>
<organism evidence="2 3">
    <name type="scientific">Lentinula aciculospora</name>
    <dbReference type="NCBI Taxonomy" id="153920"/>
    <lineage>
        <taxon>Eukaryota</taxon>
        <taxon>Fungi</taxon>
        <taxon>Dikarya</taxon>
        <taxon>Basidiomycota</taxon>
        <taxon>Agaricomycotina</taxon>
        <taxon>Agaricomycetes</taxon>
        <taxon>Agaricomycetidae</taxon>
        <taxon>Agaricales</taxon>
        <taxon>Marasmiineae</taxon>
        <taxon>Omphalotaceae</taxon>
        <taxon>Lentinula</taxon>
    </lineage>
</organism>
<dbReference type="EMBL" id="JAOTPV010000003">
    <property type="protein sequence ID" value="KAJ4485373.1"/>
    <property type="molecule type" value="Genomic_DNA"/>
</dbReference>
<keyword evidence="3" id="KW-1185">Reference proteome</keyword>
<dbReference type="AlphaFoldDB" id="A0A9W9DUZ9"/>
<feature type="compositionally biased region" description="Low complexity" evidence="1">
    <location>
        <begin position="194"/>
        <end position="206"/>
    </location>
</feature>
<proteinExistence type="predicted"/>
<reference evidence="2" key="1">
    <citation type="submission" date="2022-08" db="EMBL/GenBank/DDBJ databases">
        <title>A Global Phylogenomic Analysis of the Shiitake Genus Lentinula.</title>
        <authorList>
            <consortium name="DOE Joint Genome Institute"/>
            <person name="Sierra-Patev S."/>
            <person name="Min B."/>
            <person name="Naranjo-Ortiz M."/>
            <person name="Looney B."/>
            <person name="Konkel Z."/>
            <person name="Slot J.C."/>
            <person name="Sakamoto Y."/>
            <person name="Steenwyk J.L."/>
            <person name="Rokas A."/>
            <person name="Carro J."/>
            <person name="Camarero S."/>
            <person name="Ferreira P."/>
            <person name="Molpeceres G."/>
            <person name="Ruiz-Duenas F.J."/>
            <person name="Serrano A."/>
            <person name="Henrissat B."/>
            <person name="Drula E."/>
            <person name="Hughes K.W."/>
            <person name="Mata J.L."/>
            <person name="Ishikawa N.K."/>
            <person name="Vargas-Isla R."/>
            <person name="Ushijima S."/>
            <person name="Smith C.A."/>
            <person name="Ahrendt S."/>
            <person name="Andreopoulos W."/>
            <person name="He G."/>
            <person name="Labutti K."/>
            <person name="Lipzen A."/>
            <person name="Ng V."/>
            <person name="Riley R."/>
            <person name="Sandor L."/>
            <person name="Barry K."/>
            <person name="Martinez A.T."/>
            <person name="Xiao Y."/>
            <person name="Gibbons J.G."/>
            <person name="Terashima K."/>
            <person name="Grigoriev I.V."/>
            <person name="Hibbett D.S."/>
        </authorList>
    </citation>
    <scope>NUCLEOTIDE SEQUENCE</scope>
    <source>
        <strain evidence="2">JLM2183</strain>
    </source>
</reference>
<dbReference type="OrthoDB" id="3034033at2759"/>
<name>A0A9W9DUZ9_9AGAR</name>